<organism evidence="8 9">
    <name type="scientific">Natrinema salifodinae</name>
    <dbReference type="NCBI Taxonomy" id="1202768"/>
    <lineage>
        <taxon>Archaea</taxon>
        <taxon>Methanobacteriati</taxon>
        <taxon>Methanobacteriota</taxon>
        <taxon>Stenosarchaea group</taxon>
        <taxon>Halobacteria</taxon>
        <taxon>Halobacteriales</taxon>
        <taxon>Natrialbaceae</taxon>
        <taxon>Natrinema</taxon>
    </lineage>
</organism>
<dbReference type="EC" id="2.7.1.25" evidence="1 5"/>
<comment type="similarity">
    <text evidence="5">Belongs to the APS kinase family.</text>
</comment>
<evidence type="ECO:0000313" key="9">
    <source>
        <dbReference type="Proteomes" id="UP000183275"/>
    </source>
</evidence>
<dbReference type="GO" id="GO:0010134">
    <property type="term" value="P:sulfate assimilation via adenylyl sulfate reduction"/>
    <property type="evidence" value="ECO:0007669"/>
    <property type="project" value="TreeGrafter"/>
</dbReference>
<dbReference type="InterPro" id="IPR027417">
    <property type="entry name" value="P-loop_NTPase"/>
</dbReference>
<keyword evidence="9" id="KW-1185">Reference proteome</keyword>
<dbReference type="OrthoDB" id="28808at2157"/>
<dbReference type="SUPFAM" id="SSF52540">
    <property type="entry name" value="P-loop containing nucleoside triphosphate hydrolases"/>
    <property type="match status" value="1"/>
</dbReference>
<dbReference type="AlphaFoldDB" id="A0A1I0MFM2"/>
<keyword evidence="3 5" id="KW-0547">Nucleotide-binding</keyword>
<sequence length="285" mass="31813">MSGETIWLFGLPCSGKTTLAEGLIGPSTVHLDGDYLRNTLNSDLGFSKEDRTENLRRAAGVAQALNEQGFDVVASFITPYRSQRELIAEKIEDVSFVHINAPVEVCEERDVKGMYEQARKGEIEGFTGIDAPFEEPTREEVGLEVRTATHSEEESIKKINTELDLKFDPSHLFIGRWQPLHDGHRTIIDSAADNGKDVIIAIRDTELSEKNPLTAQERQELIEDVYEDHPNVETMIIPDVDTVAIGRDVGYAVVSVPEEIAEISGTETREKYEKSELLAGQHFDD</sequence>
<dbReference type="GO" id="GO:0004020">
    <property type="term" value="F:adenylylsulfate kinase activity"/>
    <property type="evidence" value="ECO:0007669"/>
    <property type="project" value="UniProtKB-EC"/>
</dbReference>
<dbReference type="InterPro" id="IPR002891">
    <property type="entry name" value="APS"/>
</dbReference>
<comment type="catalytic activity">
    <reaction evidence="5">
        <text>adenosine 5'-phosphosulfate + ATP = 3'-phosphoadenylyl sulfate + ADP + H(+)</text>
        <dbReference type="Rhea" id="RHEA:24152"/>
        <dbReference type="ChEBI" id="CHEBI:15378"/>
        <dbReference type="ChEBI" id="CHEBI:30616"/>
        <dbReference type="ChEBI" id="CHEBI:58243"/>
        <dbReference type="ChEBI" id="CHEBI:58339"/>
        <dbReference type="ChEBI" id="CHEBI:456216"/>
        <dbReference type="EC" id="2.7.1.25"/>
    </reaction>
</comment>
<comment type="function">
    <text evidence="5">Catalyzes the synthesis of activated sulfate.</text>
</comment>
<dbReference type="PANTHER" id="PTHR42700">
    <property type="entry name" value="SULFATE ADENYLYLTRANSFERASE"/>
    <property type="match status" value="1"/>
</dbReference>
<feature type="domain" description="Cytidyltransferase-like" evidence="6">
    <location>
        <begin position="172"/>
        <end position="233"/>
    </location>
</feature>
<dbReference type="CDD" id="cd02027">
    <property type="entry name" value="APSK"/>
    <property type="match status" value="1"/>
</dbReference>
<dbReference type="Pfam" id="PF01583">
    <property type="entry name" value="APS_kinase"/>
    <property type="match status" value="1"/>
</dbReference>
<reference evidence="9" key="1">
    <citation type="submission" date="2016-10" db="EMBL/GenBank/DDBJ databases">
        <authorList>
            <person name="Varghese N."/>
        </authorList>
    </citation>
    <scope>NUCLEOTIDE SEQUENCE [LARGE SCALE GENOMIC DNA]</scope>
    <source>
        <strain evidence="9">CGMCC 1.12284</strain>
    </source>
</reference>
<dbReference type="InterPro" id="IPR014729">
    <property type="entry name" value="Rossmann-like_a/b/a_fold"/>
</dbReference>
<accession>A0A1I0MFM2</accession>
<dbReference type="RefSeq" id="WP_049990900.1">
    <property type="nucleotide sequence ID" value="NZ_FOIS01000001.1"/>
</dbReference>
<keyword evidence="5 8" id="KW-0418">Kinase</keyword>
<evidence type="ECO:0000256" key="2">
    <source>
        <dbReference type="ARBA" id="ARBA00022679"/>
    </source>
</evidence>
<dbReference type="InterPro" id="IPR004821">
    <property type="entry name" value="Cyt_trans-like"/>
</dbReference>
<dbReference type="GO" id="GO:0070814">
    <property type="term" value="P:hydrogen sulfide biosynthetic process"/>
    <property type="evidence" value="ECO:0007669"/>
    <property type="project" value="UniProtKB-UniPathway"/>
</dbReference>
<dbReference type="Gene3D" id="3.40.50.300">
    <property type="entry name" value="P-loop containing nucleotide triphosphate hydrolases"/>
    <property type="match status" value="1"/>
</dbReference>
<protein>
    <recommendedName>
        <fullName evidence="1 5">Adenylyl-sulfate kinase</fullName>
        <ecNumber evidence="1 5">2.7.1.25</ecNumber>
    </recommendedName>
</protein>
<dbReference type="SUPFAM" id="SSF52374">
    <property type="entry name" value="Nucleotidylyl transferase"/>
    <property type="match status" value="1"/>
</dbReference>
<evidence type="ECO:0000259" key="7">
    <source>
        <dbReference type="Pfam" id="PF01583"/>
    </source>
</evidence>
<keyword evidence="4 5" id="KW-0067">ATP-binding</keyword>
<dbReference type="GO" id="GO:0005524">
    <property type="term" value="F:ATP binding"/>
    <property type="evidence" value="ECO:0007669"/>
    <property type="project" value="UniProtKB-KW"/>
</dbReference>
<dbReference type="PANTHER" id="PTHR42700:SF1">
    <property type="entry name" value="SULFATE ADENYLYLTRANSFERASE"/>
    <property type="match status" value="1"/>
</dbReference>
<dbReference type="Gene3D" id="3.40.50.620">
    <property type="entry name" value="HUPs"/>
    <property type="match status" value="1"/>
</dbReference>
<dbReference type="GO" id="GO:0004781">
    <property type="term" value="F:sulfate adenylyltransferase (ATP) activity"/>
    <property type="evidence" value="ECO:0007669"/>
    <property type="project" value="TreeGrafter"/>
</dbReference>
<evidence type="ECO:0000256" key="4">
    <source>
        <dbReference type="ARBA" id="ARBA00022840"/>
    </source>
</evidence>
<dbReference type="UniPathway" id="UPA00140">
    <property type="reaction ID" value="UER00205"/>
</dbReference>
<evidence type="ECO:0000256" key="3">
    <source>
        <dbReference type="ARBA" id="ARBA00022741"/>
    </source>
</evidence>
<dbReference type="NCBIfam" id="TIGR00455">
    <property type="entry name" value="apsK"/>
    <property type="match status" value="1"/>
</dbReference>
<dbReference type="GO" id="GO:0019379">
    <property type="term" value="P:sulfate assimilation, phosphoadenylyl sulfate reduction by phosphoadenylyl-sulfate reductase (thioredoxin)"/>
    <property type="evidence" value="ECO:0007669"/>
    <property type="project" value="TreeGrafter"/>
</dbReference>
<proteinExistence type="inferred from homology"/>
<dbReference type="STRING" id="1202768.SAMN05216285_0917"/>
<dbReference type="InterPro" id="IPR059117">
    <property type="entry name" value="APS_kinase_dom"/>
</dbReference>
<dbReference type="Pfam" id="PF01467">
    <property type="entry name" value="CTP_transf_like"/>
    <property type="match status" value="1"/>
</dbReference>
<evidence type="ECO:0000256" key="1">
    <source>
        <dbReference type="ARBA" id="ARBA00012121"/>
    </source>
</evidence>
<keyword evidence="2 5" id="KW-0808">Transferase</keyword>
<dbReference type="Proteomes" id="UP000183275">
    <property type="component" value="Unassembled WGS sequence"/>
</dbReference>
<evidence type="ECO:0000256" key="5">
    <source>
        <dbReference type="RuleBase" id="RU004347"/>
    </source>
</evidence>
<name>A0A1I0MFM2_9EURY</name>
<dbReference type="NCBIfam" id="TIGR00125">
    <property type="entry name" value="cyt_tran_rel"/>
    <property type="match status" value="1"/>
</dbReference>
<gene>
    <name evidence="8" type="ORF">SAMN05216285_0917</name>
</gene>
<dbReference type="EMBL" id="FOIS01000001">
    <property type="protein sequence ID" value="SEV87227.1"/>
    <property type="molecule type" value="Genomic_DNA"/>
</dbReference>
<evidence type="ECO:0000313" key="8">
    <source>
        <dbReference type="EMBL" id="SEV87227.1"/>
    </source>
</evidence>
<dbReference type="GO" id="GO:0005737">
    <property type="term" value="C:cytoplasm"/>
    <property type="evidence" value="ECO:0007669"/>
    <property type="project" value="TreeGrafter"/>
</dbReference>
<evidence type="ECO:0000259" key="6">
    <source>
        <dbReference type="Pfam" id="PF01467"/>
    </source>
</evidence>
<dbReference type="InterPro" id="IPR050512">
    <property type="entry name" value="Sulf_AdTrans/APS_kinase"/>
</dbReference>
<feature type="domain" description="APS kinase" evidence="7">
    <location>
        <begin position="3"/>
        <end position="143"/>
    </location>
</feature>
<comment type="pathway">
    <text evidence="5">Sulfur metabolism; hydrogen sulfide biosynthesis; sulfite from sulfate: step 2/3.</text>
</comment>